<reference evidence="1" key="2">
    <citation type="journal article" date="2020" name="Nat. Commun.">
        <title>Large-scale genome sequencing of mycorrhizal fungi provides insights into the early evolution of symbiotic traits.</title>
        <authorList>
            <person name="Miyauchi S."/>
            <person name="Kiss E."/>
            <person name="Kuo A."/>
            <person name="Drula E."/>
            <person name="Kohler A."/>
            <person name="Sanchez-Garcia M."/>
            <person name="Morin E."/>
            <person name="Andreopoulos B."/>
            <person name="Barry K.W."/>
            <person name="Bonito G."/>
            <person name="Buee M."/>
            <person name="Carver A."/>
            <person name="Chen C."/>
            <person name="Cichocki N."/>
            <person name="Clum A."/>
            <person name="Culley D."/>
            <person name="Crous P.W."/>
            <person name="Fauchery L."/>
            <person name="Girlanda M."/>
            <person name="Hayes R.D."/>
            <person name="Keri Z."/>
            <person name="LaButti K."/>
            <person name="Lipzen A."/>
            <person name="Lombard V."/>
            <person name="Magnuson J."/>
            <person name="Maillard F."/>
            <person name="Murat C."/>
            <person name="Nolan M."/>
            <person name="Ohm R.A."/>
            <person name="Pangilinan J."/>
            <person name="Pereira M.F."/>
            <person name="Perotto S."/>
            <person name="Peter M."/>
            <person name="Pfister S."/>
            <person name="Riley R."/>
            <person name="Sitrit Y."/>
            <person name="Stielow J.B."/>
            <person name="Szollosi G."/>
            <person name="Zifcakova L."/>
            <person name="Stursova M."/>
            <person name="Spatafora J.W."/>
            <person name="Tedersoo L."/>
            <person name="Vaario L.M."/>
            <person name="Yamada A."/>
            <person name="Yan M."/>
            <person name="Wang P."/>
            <person name="Xu J."/>
            <person name="Bruns T."/>
            <person name="Baldrian P."/>
            <person name="Vilgalys R."/>
            <person name="Dunand C."/>
            <person name="Henrissat B."/>
            <person name="Grigoriev I.V."/>
            <person name="Hibbett D."/>
            <person name="Nagy L.G."/>
            <person name="Martin F.M."/>
        </authorList>
    </citation>
    <scope>NUCLEOTIDE SEQUENCE</scope>
    <source>
        <strain evidence="1">P2</strain>
    </source>
</reference>
<organism evidence="1 2">
    <name type="scientific">Thelephora ganbajun</name>
    <name type="common">Ganba fungus</name>
    <dbReference type="NCBI Taxonomy" id="370292"/>
    <lineage>
        <taxon>Eukaryota</taxon>
        <taxon>Fungi</taxon>
        <taxon>Dikarya</taxon>
        <taxon>Basidiomycota</taxon>
        <taxon>Agaricomycotina</taxon>
        <taxon>Agaricomycetes</taxon>
        <taxon>Thelephorales</taxon>
        <taxon>Thelephoraceae</taxon>
        <taxon>Thelephora</taxon>
    </lineage>
</organism>
<dbReference type="Proteomes" id="UP000886501">
    <property type="component" value="Unassembled WGS sequence"/>
</dbReference>
<proteinExistence type="predicted"/>
<comment type="caution">
    <text evidence="1">The sequence shown here is derived from an EMBL/GenBank/DDBJ whole genome shotgun (WGS) entry which is preliminary data.</text>
</comment>
<gene>
    <name evidence="1" type="ORF">BDM02DRAFT_3140903</name>
</gene>
<dbReference type="EMBL" id="MU117984">
    <property type="protein sequence ID" value="KAF9650516.1"/>
    <property type="molecule type" value="Genomic_DNA"/>
</dbReference>
<sequence>MKPREYCCCAIPIVNAGIYAVLLEQFALGIVAGTLSVATSSIVGAATPGVAKWIFAIVCYIGAVIQVLGFVAVSREKPVLFKRYLSLDWFITVAGFSVSVAWIIMSATRHSMAQVNCEKDYYSTSSTGNTAASLASAADTVCNIFSWVDVGIMGGLWIVLLIVQLYMLIVASSYSKAQQVDRARYNSFYESTNPLNSDIPMAPRSDPYNRHRKKDSDVSNRSTDQLYPQQPQNAYTYEPTPTPGHNQYDDDNHGMTQVPPRTQPHSGES</sequence>
<evidence type="ECO:0000313" key="1">
    <source>
        <dbReference type="EMBL" id="KAF9650516.1"/>
    </source>
</evidence>
<protein>
    <submittedName>
        <fullName evidence="1">Uncharacterized protein</fullName>
    </submittedName>
</protein>
<accession>A0ACB6ZM86</accession>
<name>A0ACB6ZM86_THEGA</name>
<evidence type="ECO:0000313" key="2">
    <source>
        <dbReference type="Proteomes" id="UP000886501"/>
    </source>
</evidence>
<keyword evidence="2" id="KW-1185">Reference proteome</keyword>
<reference evidence="1" key="1">
    <citation type="submission" date="2019-10" db="EMBL/GenBank/DDBJ databases">
        <authorList>
            <consortium name="DOE Joint Genome Institute"/>
            <person name="Kuo A."/>
            <person name="Miyauchi S."/>
            <person name="Kiss E."/>
            <person name="Drula E."/>
            <person name="Kohler A."/>
            <person name="Sanchez-Garcia M."/>
            <person name="Andreopoulos B."/>
            <person name="Barry K.W."/>
            <person name="Bonito G."/>
            <person name="Buee M."/>
            <person name="Carver A."/>
            <person name="Chen C."/>
            <person name="Cichocki N."/>
            <person name="Clum A."/>
            <person name="Culley D."/>
            <person name="Crous P.W."/>
            <person name="Fauchery L."/>
            <person name="Girlanda M."/>
            <person name="Hayes R."/>
            <person name="Keri Z."/>
            <person name="Labutti K."/>
            <person name="Lipzen A."/>
            <person name="Lombard V."/>
            <person name="Magnuson J."/>
            <person name="Maillard F."/>
            <person name="Morin E."/>
            <person name="Murat C."/>
            <person name="Nolan M."/>
            <person name="Ohm R."/>
            <person name="Pangilinan J."/>
            <person name="Pereira M."/>
            <person name="Perotto S."/>
            <person name="Peter M."/>
            <person name="Riley R."/>
            <person name="Sitrit Y."/>
            <person name="Stielow B."/>
            <person name="Szollosi G."/>
            <person name="Zifcakova L."/>
            <person name="Stursova M."/>
            <person name="Spatafora J.W."/>
            <person name="Tedersoo L."/>
            <person name="Vaario L.-M."/>
            <person name="Yamada A."/>
            <person name="Yan M."/>
            <person name="Wang P."/>
            <person name="Xu J."/>
            <person name="Bruns T."/>
            <person name="Baldrian P."/>
            <person name="Vilgalys R."/>
            <person name="Henrissat B."/>
            <person name="Grigoriev I.V."/>
            <person name="Hibbett D."/>
            <person name="Nagy L.G."/>
            <person name="Martin F.M."/>
        </authorList>
    </citation>
    <scope>NUCLEOTIDE SEQUENCE</scope>
    <source>
        <strain evidence="1">P2</strain>
    </source>
</reference>